<organism evidence="8 9">
    <name type="scientific">Naegleria lovaniensis</name>
    <name type="common">Amoeba</name>
    <dbReference type="NCBI Taxonomy" id="51637"/>
    <lineage>
        <taxon>Eukaryota</taxon>
        <taxon>Discoba</taxon>
        <taxon>Heterolobosea</taxon>
        <taxon>Tetramitia</taxon>
        <taxon>Eutetramitia</taxon>
        <taxon>Vahlkampfiidae</taxon>
        <taxon>Naegleria</taxon>
    </lineage>
</organism>
<dbReference type="PROSITE" id="PS50011">
    <property type="entry name" value="PROTEIN_KINASE_DOM"/>
    <property type="match status" value="1"/>
</dbReference>
<name>A0AA88GR62_NAELO</name>
<dbReference type="InterPro" id="IPR051681">
    <property type="entry name" value="Ser/Thr_Kinases-Pseudokinases"/>
</dbReference>
<dbReference type="PANTHER" id="PTHR44329:SF288">
    <property type="entry name" value="MITOGEN-ACTIVATED PROTEIN KINASE KINASE KINASE 20"/>
    <property type="match status" value="1"/>
</dbReference>
<dbReference type="InterPro" id="IPR001245">
    <property type="entry name" value="Ser-Thr/Tyr_kinase_cat_dom"/>
</dbReference>
<protein>
    <recommendedName>
        <fullName evidence="7">Protein kinase domain-containing protein</fullName>
    </recommendedName>
</protein>
<gene>
    <name evidence="8" type="ORF">C9374_001946</name>
</gene>
<evidence type="ECO:0000313" key="8">
    <source>
        <dbReference type="EMBL" id="KAG2386911.1"/>
    </source>
</evidence>
<dbReference type="Gene3D" id="3.30.200.20">
    <property type="entry name" value="Phosphorylase Kinase, domain 1"/>
    <property type="match status" value="1"/>
</dbReference>
<accession>A0AA88GR62</accession>
<keyword evidence="3" id="KW-0418">Kinase</keyword>
<evidence type="ECO:0000256" key="5">
    <source>
        <dbReference type="SAM" id="MobiDB-lite"/>
    </source>
</evidence>
<evidence type="ECO:0000256" key="4">
    <source>
        <dbReference type="ARBA" id="ARBA00022840"/>
    </source>
</evidence>
<dbReference type="PROSITE" id="PS00108">
    <property type="entry name" value="PROTEIN_KINASE_ST"/>
    <property type="match status" value="1"/>
</dbReference>
<dbReference type="Proteomes" id="UP000816034">
    <property type="component" value="Unassembled WGS sequence"/>
</dbReference>
<keyword evidence="6" id="KW-0812">Transmembrane</keyword>
<feature type="transmembrane region" description="Helical" evidence="6">
    <location>
        <begin position="125"/>
        <end position="149"/>
    </location>
</feature>
<feature type="transmembrane region" description="Helical" evidence="6">
    <location>
        <begin position="857"/>
        <end position="881"/>
    </location>
</feature>
<keyword evidence="6" id="KW-1133">Transmembrane helix</keyword>
<dbReference type="AlphaFoldDB" id="A0AA88GR62"/>
<evidence type="ECO:0000256" key="6">
    <source>
        <dbReference type="SAM" id="Phobius"/>
    </source>
</evidence>
<evidence type="ECO:0000259" key="7">
    <source>
        <dbReference type="PROSITE" id="PS50011"/>
    </source>
</evidence>
<dbReference type="Gene3D" id="1.10.510.10">
    <property type="entry name" value="Transferase(Phosphotransferase) domain 1"/>
    <property type="match status" value="1"/>
</dbReference>
<reference evidence="8 9" key="1">
    <citation type="journal article" date="2018" name="BMC Genomics">
        <title>The genome of Naegleria lovaniensis, the basis for a comparative approach to unravel pathogenicity factors of the human pathogenic amoeba N. fowleri.</title>
        <authorList>
            <person name="Liechti N."/>
            <person name="Schurch N."/>
            <person name="Bruggmann R."/>
            <person name="Wittwer M."/>
        </authorList>
    </citation>
    <scope>NUCLEOTIDE SEQUENCE [LARGE SCALE GENOMIC DNA]</scope>
    <source>
        <strain evidence="8 9">ATCC 30569</strain>
    </source>
</reference>
<evidence type="ECO:0000256" key="2">
    <source>
        <dbReference type="ARBA" id="ARBA00022741"/>
    </source>
</evidence>
<keyword evidence="1" id="KW-0808">Transferase</keyword>
<keyword evidence="2" id="KW-0547">Nucleotide-binding</keyword>
<proteinExistence type="predicted"/>
<dbReference type="InterPro" id="IPR011009">
    <property type="entry name" value="Kinase-like_dom_sf"/>
</dbReference>
<evidence type="ECO:0000313" key="9">
    <source>
        <dbReference type="Proteomes" id="UP000816034"/>
    </source>
</evidence>
<dbReference type="PANTHER" id="PTHR44329">
    <property type="entry name" value="SERINE/THREONINE-PROTEIN KINASE TNNI3K-RELATED"/>
    <property type="match status" value="1"/>
</dbReference>
<feature type="region of interest" description="Disordered" evidence="5">
    <location>
        <begin position="63"/>
        <end position="83"/>
    </location>
</feature>
<keyword evidence="9" id="KW-1185">Reference proteome</keyword>
<dbReference type="RefSeq" id="XP_044550903.1">
    <property type="nucleotide sequence ID" value="XM_044691309.1"/>
</dbReference>
<dbReference type="Pfam" id="PF07714">
    <property type="entry name" value="PK_Tyr_Ser-Thr"/>
    <property type="match status" value="1"/>
</dbReference>
<feature type="domain" description="Protein kinase" evidence="7">
    <location>
        <begin position="913"/>
        <end position="1205"/>
    </location>
</feature>
<dbReference type="GeneID" id="68094402"/>
<keyword evidence="4" id="KW-0067">ATP-binding</keyword>
<dbReference type="EMBL" id="PYSW02000014">
    <property type="protein sequence ID" value="KAG2386911.1"/>
    <property type="molecule type" value="Genomic_DNA"/>
</dbReference>
<feature type="compositionally biased region" description="Polar residues" evidence="5">
    <location>
        <begin position="69"/>
        <end position="83"/>
    </location>
</feature>
<evidence type="ECO:0000256" key="1">
    <source>
        <dbReference type="ARBA" id="ARBA00022679"/>
    </source>
</evidence>
<sequence>MDIVQKPKASFDDEVLPIHSYSPPSSYQTAIMTETTTATNTHTSSKKQKTKLNTTLAQPLLSPEDNGDYSIQQPSHQPSTAADAQSQFWPSQNFSVYFRNISSVFKRRKIDAIQRDNLINQALKITFGATGIFLIVVVISIFVGLITILSLHDSHYLNDFGSSALSLRSVDFVLSIKEKKQEWLSFFPLDNTASVNVSVAKPKVAALSCLTTGYRNGCMLFIVDVLGKRSLQSFSIAPLTYLFEIVHVYNMTVFIGSTLENQLTVLNTGQTIALNGVCRRFCFVVEHKNLLFSVNPRKEENGSVPLDLDIYDISFDRSTLELTFNKVKTLSLPNVFIYSAKNHFVVSAFKIVKRNFVVVHYQSPNLFKIDLNTLEIVGNTTLNLPVWQVGGTAMVMPYTSNLDIDDTDIVIWTMYKTRFNNFVFDKDFNVISNGQITLMLEDSEALSNTASFSKLENNGFVYLQIGKTDGTFFWYNSTLISEGIFVDSLFGSYKNILVHAKTKGEQFNLKIDNSEAQEFSVEDNFEILRLEIGRFDKSVFGIGSRTISLLHPVQGEFKRIWDLYLPAPSKRIQAFYIGDYHIFMFDELMNVYKFDALYLNQEQYLAYPDQNAFYFDSIVKRVPGQELLMVTAISYSEENERNSFRVNYVNMSSMAWIEGPTMHFTDLFYDFIPLNIDPTYKMGYFLELYDEKTLLRKRDLTDPNLKIVVERIATESFEPCEFIFKVVSSSNYLFVGCGCVFYVFNTRTLELHASTFINQCDVNKEPTFYDEGFVDLYLENDRSILAVTNRGQLYRYRLGGWSNQLYTETTFSIKKESSSNQNFTLCSNSGVVVVGELNKELSYIYSLETLTSSSRGILIYSLTSILLASLCFSTLFGFIFYKTRNTLLRKQMAEKNFKDKLDKSEFNYSASDLQFTERISEGASGVVFKGSFKGTDVAIKKMKITDTDDQEQEIFEKEVFLLKSLRHPNVLSFIGVCIGSSDELQHYQFIITEFMDNGSLDRYMRKLRGKFYMETKLDILMDICRGMVYLHYKGIIHRDLKPQNILLTKEGTAKIGDFGISRVQNTQNTMTGQTGTLEYISPEVLQQIRYSEKCDVYSFAMIMYEVLFECKPYEKVADLNMFTLALKVLGGLRPSIPFDEENNDQVLEFIKHNGISTNLSSHHLAQVILDYVRLMRQCWSADDVSRPSFEQLLDKFATMRGLLDH</sequence>
<evidence type="ECO:0000256" key="3">
    <source>
        <dbReference type="ARBA" id="ARBA00022777"/>
    </source>
</evidence>
<dbReference type="SUPFAM" id="SSF56112">
    <property type="entry name" value="Protein kinase-like (PK-like)"/>
    <property type="match status" value="1"/>
</dbReference>
<dbReference type="GO" id="GO:0005524">
    <property type="term" value="F:ATP binding"/>
    <property type="evidence" value="ECO:0007669"/>
    <property type="project" value="UniProtKB-KW"/>
</dbReference>
<comment type="caution">
    <text evidence="8">The sequence shown here is derived from an EMBL/GenBank/DDBJ whole genome shotgun (WGS) entry which is preliminary data.</text>
</comment>
<dbReference type="InterPro" id="IPR008271">
    <property type="entry name" value="Ser/Thr_kinase_AS"/>
</dbReference>
<dbReference type="InterPro" id="IPR000719">
    <property type="entry name" value="Prot_kinase_dom"/>
</dbReference>
<dbReference type="SMART" id="SM00220">
    <property type="entry name" value="S_TKc"/>
    <property type="match status" value="1"/>
</dbReference>
<keyword evidence="6" id="KW-0472">Membrane</keyword>
<dbReference type="GO" id="GO:0004674">
    <property type="term" value="F:protein serine/threonine kinase activity"/>
    <property type="evidence" value="ECO:0007669"/>
    <property type="project" value="TreeGrafter"/>
</dbReference>
<dbReference type="CDD" id="cd13999">
    <property type="entry name" value="STKc_MAP3K-like"/>
    <property type="match status" value="1"/>
</dbReference>